<keyword evidence="4" id="KW-0812">Transmembrane</keyword>
<dbReference type="GO" id="GO:0046872">
    <property type="term" value="F:metal ion binding"/>
    <property type="evidence" value="ECO:0007669"/>
    <property type="project" value="UniProtKB-KW"/>
</dbReference>
<dbReference type="RefSeq" id="WP_280700993.1">
    <property type="nucleotide sequence ID" value="NZ_JANQDL010000105.1"/>
</dbReference>
<keyword evidence="1" id="KW-0479">Metal-binding</keyword>
<dbReference type="InterPro" id="IPR011330">
    <property type="entry name" value="Glyco_hydro/deAcase_b/a-brl"/>
</dbReference>
<evidence type="ECO:0000256" key="2">
    <source>
        <dbReference type="ARBA" id="ARBA00022801"/>
    </source>
</evidence>
<keyword evidence="4" id="KW-1133">Transmembrane helix</keyword>
<proteinExistence type="predicted"/>
<dbReference type="AlphaFoldDB" id="A0AA43H1E8"/>
<dbReference type="GO" id="GO:0005975">
    <property type="term" value="P:carbohydrate metabolic process"/>
    <property type="evidence" value="ECO:0007669"/>
    <property type="project" value="InterPro"/>
</dbReference>
<dbReference type="SUPFAM" id="SSF88713">
    <property type="entry name" value="Glycoside hydrolase/deacetylase"/>
    <property type="match status" value="1"/>
</dbReference>
<reference evidence="6 7" key="1">
    <citation type="journal article" date="2023" name="J. Phycol.">
        <title>Chrysosporum ovalisporum is synonymous with the true-branching cyanobacterium Umezakia natans (Nostocales/Aphanizomenonaceae).</title>
        <authorList>
            <person name="McGregor G.B."/>
            <person name="Sendall B.C."/>
            <person name="Niiyama Y."/>
            <person name="Tuji A."/>
            <person name="Willis A."/>
        </authorList>
    </citation>
    <scope>NUCLEOTIDE SEQUENCE [LARGE SCALE GENOMIC DNA]</scope>
    <source>
        <strain evidence="6 7">FSS-62</strain>
    </source>
</reference>
<sequence>MYLLRIVLIANVISAIIVYFLVNHQSTKNNTSNLTTDSPVEQKQVPRVNSPSDQVLIPNSSLDKVTSSDINFFKGKQNLQSVVKELNHLYRIPEPKQGLKIVNQVINDLGISQNLMQSIPSNSYYYLRSREYLKYTEEYRRVANAWQDFFLNRLEQQQRIESLPVSLEPVFVDLSLQNKSTFLAAMKRQSVALTFDDGPTKEYTPQILNILQKNQVKATFFVVGKRVRENCEILKMIYQSGHEIGNHSDTHPVFTKLSPIQQRQEIIKAQESINQCLGDHYPTRWFRAPYGRQNAQVLAAVHQLGLSSAQWIVDTNDWRKNSSVASITKAVGSASTPGVVLMHDGFYTNLTFIHSEESQSRQNTVQALEPIIAQLKSRGFQFVILSKAIN</sequence>
<dbReference type="Gene3D" id="3.20.20.370">
    <property type="entry name" value="Glycoside hydrolase/deacetylase"/>
    <property type="match status" value="1"/>
</dbReference>
<accession>A0AA43H1E8</accession>
<evidence type="ECO:0000256" key="4">
    <source>
        <dbReference type="SAM" id="Phobius"/>
    </source>
</evidence>
<feature type="transmembrane region" description="Helical" evidence="4">
    <location>
        <begin position="6"/>
        <end position="22"/>
    </location>
</feature>
<name>A0AA43H1E8_9CYAN</name>
<dbReference type="InterPro" id="IPR002509">
    <property type="entry name" value="NODB_dom"/>
</dbReference>
<dbReference type="InterPro" id="IPR050248">
    <property type="entry name" value="Polysacc_deacetylase_ArnD"/>
</dbReference>
<organism evidence="6 7">
    <name type="scientific">Umezakia ovalisporum FSS-62</name>
    <dbReference type="NCBI Taxonomy" id="2971776"/>
    <lineage>
        <taxon>Bacteria</taxon>
        <taxon>Bacillati</taxon>
        <taxon>Cyanobacteriota</taxon>
        <taxon>Cyanophyceae</taxon>
        <taxon>Nostocales</taxon>
        <taxon>Nodulariaceae</taxon>
        <taxon>Umezakia</taxon>
    </lineage>
</organism>
<evidence type="ECO:0000259" key="5">
    <source>
        <dbReference type="PROSITE" id="PS51677"/>
    </source>
</evidence>
<dbReference type="GO" id="GO:0016810">
    <property type="term" value="F:hydrolase activity, acting on carbon-nitrogen (but not peptide) bonds"/>
    <property type="evidence" value="ECO:0007669"/>
    <property type="project" value="InterPro"/>
</dbReference>
<protein>
    <submittedName>
        <fullName evidence="6">Polysaccharide deacetylase family protein</fullName>
    </submittedName>
</protein>
<keyword evidence="4" id="KW-0472">Membrane</keyword>
<evidence type="ECO:0000313" key="7">
    <source>
        <dbReference type="Proteomes" id="UP001159370"/>
    </source>
</evidence>
<dbReference type="EMBL" id="JANQDL010000105">
    <property type="protein sequence ID" value="MDH6065348.1"/>
    <property type="molecule type" value="Genomic_DNA"/>
</dbReference>
<dbReference type="Pfam" id="PF01522">
    <property type="entry name" value="Polysacc_deac_1"/>
    <property type="match status" value="1"/>
</dbReference>
<dbReference type="GO" id="GO:0016020">
    <property type="term" value="C:membrane"/>
    <property type="evidence" value="ECO:0007669"/>
    <property type="project" value="TreeGrafter"/>
</dbReference>
<dbReference type="CDD" id="cd10917">
    <property type="entry name" value="CE4_NodB_like_6s_7s"/>
    <property type="match status" value="1"/>
</dbReference>
<comment type="caution">
    <text evidence="6">The sequence shown here is derived from an EMBL/GenBank/DDBJ whole genome shotgun (WGS) entry which is preliminary data.</text>
</comment>
<dbReference type="PANTHER" id="PTHR10587:SF133">
    <property type="entry name" value="CHITIN DEACETYLASE 1-RELATED"/>
    <property type="match status" value="1"/>
</dbReference>
<dbReference type="Proteomes" id="UP001159370">
    <property type="component" value="Unassembled WGS sequence"/>
</dbReference>
<dbReference type="PANTHER" id="PTHR10587">
    <property type="entry name" value="GLYCOSYL TRANSFERASE-RELATED"/>
    <property type="match status" value="1"/>
</dbReference>
<feature type="region of interest" description="Disordered" evidence="3">
    <location>
        <begin position="30"/>
        <end position="52"/>
    </location>
</feature>
<evidence type="ECO:0000256" key="1">
    <source>
        <dbReference type="ARBA" id="ARBA00022723"/>
    </source>
</evidence>
<feature type="domain" description="NodB homology" evidence="5">
    <location>
        <begin position="189"/>
        <end position="383"/>
    </location>
</feature>
<gene>
    <name evidence="6" type="ORF">NWP23_16615</name>
</gene>
<evidence type="ECO:0000313" key="6">
    <source>
        <dbReference type="EMBL" id="MDH6065348.1"/>
    </source>
</evidence>
<evidence type="ECO:0000256" key="3">
    <source>
        <dbReference type="SAM" id="MobiDB-lite"/>
    </source>
</evidence>
<dbReference type="PROSITE" id="PS51677">
    <property type="entry name" value="NODB"/>
    <property type="match status" value="1"/>
</dbReference>
<keyword evidence="2" id="KW-0378">Hydrolase</keyword>